<keyword evidence="3" id="KW-1185">Reference proteome</keyword>
<dbReference type="EMBL" id="KV016805">
    <property type="protein sequence ID" value="KZV19142.1"/>
    <property type="molecule type" value="Genomic_DNA"/>
</dbReference>
<dbReference type="Proteomes" id="UP000250235">
    <property type="component" value="Unassembled WGS sequence"/>
</dbReference>
<evidence type="ECO:0000313" key="2">
    <source>
        <dbReference type="EMBL" id="KZV19142.1"/>
    </source>
</evidence>
<name>A0A2Z7ABS9_9LAMI</name>
<organism evidence="2 3">
    <name type="scientific">Dorcoceras hygrometricum</name>
    <dbReference type="NCBI Taxonomy" id="472368"/>
    <lineage>
        <taxon>Eukaryota</taxon>
        <taxon>Viridiplantae</taxon>
        <taxon>Streptophyta</taxon>
        <taxon>Embryophyta</taxon>
        <taxon>Tracheophyta</taxon>
        <taxon>Spermatophyta</taxon>
        <taxon>Magnoliopsida</taxon>
        <taxon>eudicotyledons</taxon>
        <taxon>Gunneridae</taxon>
        <taxon>Pentapetalae</taxon>
        <taxon>asterids</taxon>
        <taxon>lamiids</taxon>
        <taxon>Lamiales</taxon>
        <taxon>Gesneriaceae</taxon>
        <taxon>Didymocarpoideae</taxon>
        <taxon>Trichosporeae</taxon>
        <taxon>Loxocarpinae</taxon>
        <taxon>Dorcoceras</taxon>
    </lineage>
</organism>
<sequence>MLISWLLNSASSISNADVMVAEFCYFDNSATFNSSFATVNRKEYKQCDLFMEVRTSMSYVSPSSSSEGSTRRFDESRPSTNTRSRNQQLRELLDSTSPRLSLTCFTPILLKVAEFFNRYADVTVAHLASSISNAYVMVAEFCLFNQQR</sequence>
<feature type="region of interest" description="Disordered" evidence="1">
    <location>
        <begin position="59"/>
        <end position="87"/>
    </location>
</feature>
<keyword evidence="2" id="KW-0489">Methyltransferase</keyword>
<dbReference type="GO" id="GO:0032259">
    <property type="term" value="P:methylation"/>
    <property type="evidence" value="ECO:0007669"/>
    <property type="project" value="UniProtKB-KW"/>
</dbReference>
<keyword evidence="2" id="KW-0808">Transferase</keyword>
<feature type="compositionally biased region" description="Polar residues" evidence="1">
    <location>
        <begin position="78"/>
        <end position="87"/>
    </location>
</feature>
<proteinExistence type="predicted"/>
<accession>A0A2Z7ABS9</accession>
<evidence type="ECO:0000313" key="3">
    <source>
        <dbReference type="Proteomes" id="UP000250235"/>
    </source>
</evidence>
<reference evidence="2 3" key="1">
    <citation type="journal article" date="2015" name="Proc. Natl. Acad. Sci. U.S.A.">
        <title>The resurrection genome of Boea hygrometrica: A blueprint for survival of dehydration.</title>
        <authorList>
            <person name="Xiao L."/>
            <person name="Yang G."/>
            <person name="Zhang L."/>
            <person name="Yang X."/>
            <person name="Zhao S."/>
            <person name="Ji Z."/>
            <person name="Zhou Q."/>
            <person name="Hu M."/>
            <person name="Wang Y."/>
            <person name="Chen M."/>
            <person name="Xu Y."/>
            <person name="Jin H."/>
            <person name="Xiao X."/>
            <person name="Hu G."/>
            <person name="Bao F."/>
            <person name="Hu Y."/>
            <person name="Wan P."/>
            <person name="Li L."/>
            <person name="Deng X."/>
            <person name="Kuang T."/>
            <person name="Xiang C."/>
            <person name="Zhu J.K."/>
            <person name="Oliver M.J."/>
            <person name="He Y."/>
        </authorList>
    </citation>
    <scope>NUCLEOTIDE SEQUENCE [LARGE SCALE GENOMIC DNA]</scope>
    <source>
        <strain evidence="3">cv. XS01</strain>
    </source>
</reference>
<dbReference type="GO" id="GO:0008168">
    <property type="term" value="F:methyltransferase activity"/>
    <property type="evidence" value="ECO:0007669"/>
    <property type="project" value="UniProtKB-KW"/>
</dbReference>
<dbReference type="AlphaFoldDB" id="A0A2Z7ABS9"/>
<gene>
    <name evidence="2" type="ORF">F511_39494</name>
</gene>
<evidence type="ECO:0000256" key="1">
    <source>
        <dbReference type="SAM" id="MobiDB-lite"/>
    </source>
</evidence>
<feature type="compositionally biased region" description="Low complexity" evidence="1">
    <location>
        <begin position="59"/>
        <end position="68"/>
    </location>
</feature>
<protein>
    <submittedName>
        <fullName evidence="2">Obtusifoliol 14-alpha demethylase-like</fullName>
    </submittedName>
</protein>